<dbReference type="Pfam" id="PF08241">
    <property type="entry name" value="Methyltransf_11"/>
    <property type="match status" value="1"/>
</dbReference>
<evidence type="ECO:0000313" key="3">
    <source>
        <dbReference type="Proteomes" id="UP000177528"/>
    </source>
</evidence>
<dbReference type="Gene3D" id="3.40.50.150">
    <property type="entry name" value="Vaccinia Virus protein VP39"/>
    <property type="match status" value="1"/>
</dbReference>
<sequence length="235" mass="26195">MQAFSKTDWDTVGSSYDAVWQTAGKTILSHKETTSIAATVAHFMPKTVLDIGCGTGRIIKTYIQEPSVQEIYGVDTAPSMVTHCKERFSHEDKVREIVCTSSEDTIPFSDMQFDMISAIRVLKYNTSWRTMITMMAHALRPNGILICTMPNIHSVTALWPDPIEYTTPNEFKSVLTDAGLSVFSIQGFSKLPDILHKTTTSPRIARAFHHTEAVLEQLMGSVCATRILFATSQKK</sequence>
<comment type="caution">
    <text evidence="2">The sequence shown here is derived from an EMBL/GenBank/DDBJ whole genome shotgun (WGS) entry which is preliminary data.</text>
</comment>
<dbReference type="PANTHER" id="PTHR43861">
    <property type="entry name" value="TRANS-ACONITATE 2-METHYLTRANSFERASE-RELATED"/>
    <property type="match status" value="1"/>
</dbReference>
<proteinExistence type="predicted"/>
<evidence type="ECO:0000313" key="2">
    <source>
        <dbReference type="EMBL" id="OGY33115.1"/>
    </source>
</evidence>
<dbReference type="AlphaFoldDB" id="A0A1G1WZE9"/>
<dbReference type="InterPro" id="IPR013216">
    <property type="entry name" value="Methyltransf_11"/>
</dbReference>
<reference evidence="2 3" key="1">
    <citation type="journal article" date="2016" name="Nat. Commun.">
        <title>Thousands of microbial genomes shed light on interconnected biogeochemical processes in an aquifer system.</title>
        <authorList>
            <person name="Anantharaman K."/>
            <person name="Brown C.T."/>
            <person name="Hug L.A."/>
            <person name="Sharon I."/>
            <person name="Castelle C.J."/>
            <person name="Probst A.J."/>
            <person name="Thomas B.C."/>
            <person name="Singh A."/>
            <person name="Wilkins M.J."/>
            <person name="Karaoz U."/>
            <person name="Brodie E.L."/>
            <person name="Williams K.H."/>
            <person name="Hubbard S.S."/>
            <person name="Banfield J.F."/>
        </authorList>
    </citation>
    <scope>NUCLEOTIDE SEQUENCE [LARGE SCALE GENOMIC DNA]</scope>
</reference>
<dbReference type="CDD" id="cd02440">
    <property type="entry name" value="AdoMet_MTases"/>
    <property type="match status" value="1"/>
</dbReference>
<organism evidence="2 3">
    <name type="scientific">Candidatus Andersenbacteria bacterium RIFCSPHIGHO2_12_FULL_45_11</name>
    <dbReference type="NCBI Taxonomy" id="1797281"/>
    <lineage>
        <taxon>Bacteria</taxon>
        <taxon>Candidatus Anderseniibacteriota</taxon>
    </lineage>
</organism>
<dbReference type="SUPFAM" id="SSF53335">
    <property type="entry name" value="S-adenosyl-L-methionine-dependent methyltransferases"/>
    <property type="match status" value="1"/>
</dbReference>
<protein>
    <recommendedName>
        <fullName evidence="1">Methyltransferase type 11 domain-containing protein</fullName>
    </recommendedName>
</protein>
<dbReference type="InterPro" id="IPR029063">
    <property type="entry name" value="SAM-dependent_MTases_sf"/>
</dbReference>
<name>A0A1G1WZE9_9BACT</name>
<evidence type="ECO:0000259" key="1">
    <source>
        <dbReference type="Pfam" id="PF08241"/>
    </source>
</evidence>
<dbReference type="EMBL" id="MHHR01000033">
    <property type="protein sequence ID" value="OGY33115.1"/>
    <property type="molecule type" value="Genomic_DNA"/>
</dbReference>
<dbReference type="Proteomes" id="UP000177528">
    <property type="component" value="Unassembled WGS sequence"/>
</dbReference>
<feature type="domain" description="Methyltransferase type 11" evidence="1">
    <location>
        <begin position="49"/>
        <end position="147"/>
    </location>
</feature>
<gene>
    <name evidence="2" type="ORF">A3D99_01500</name>
</gene>
<accession>A0A1G1WZE9</accession>
<dbReference type="GO" id="GO:0008757">
    <property type="term" value="F:S-adenosylmethionine-dependent methyltransferase activity"/>
    <property type="evidence" value="ECO:0007669"/>
    <property type="project" value="InterPro"/>
</dbReference>